<dbReference type="RefSeq" id="WP_013969213.1">
    <property type="nucleotide sequence ID" value="NC_015732.1"/>
</dbReference>
<dbReference type="KEGG" id="scd:Spica_1773"/>
<organism evidence="1 2">
    <name type="scientific">Gracilinema caldarium (strain ATCC 51460 / DSM 7334 / H1)</name>
    <name type="common">Treponema caldarium</name>
    <dbReference type="NCBI Taxonomy" id="744872"/>
    <lineage>
        <taxon>Bacteria</taxon>
        <taxon>Pseudomonadati</taxon>
        <taxon>Spirochaetota</taxon>
        <taxon>Spirochaetia</taxon>
        <taxon>Spirochaetales</taxon>
        <taxon>Breznakiellaceae</taxon>
        <taxon>Gracilinema</taxon>
    </lineage>
</organism>
<sequence length="296" mass="33541">MGNTLILDESKVGDGSLFCFAGILYKDQTTFLQIDSILASIKNRHDLANANAPIELKGNKISTTIDRKKEALLDELFKTIQALTLSGSVSIRFYIMQKDDLNYANVNLENVINKILEKNTSIDKKKVQTYLYYQLSSLLIKRIHELPFKKSFIETVICDNIYNMRTTSKSIIWARGNIASIKIDINTIVPMIIEAVHNKLPTPKHYGFKFLDFYDSTSLVSIQLCDILSNFIMNSIRHMYFISIGDATNAALYKAKYDFLNKYIDISNLPITEIPLTAAGNDISCSNVFLPFMGKM</sequence>
<protein>
    <recommendedName>
        <fullName evidence="3">DUF3800 domain-containing protein</fullName>
    </recommendedName>
</protein>
<dbReference type="AlphaFoldDB" id="F8F307"/>
<dbReference type="InterPro" id="IPR024524">
    <property type="entry name" value="DUF3800"/>
</dbReference>
<proteinExistence type="predicted"/>
<accession>F8F307</accession>
<evidence type="ECO:0008006" key="3">
    <source>
        <dbReference type="Google" id="ProtNLM"/>
    </source>
</evidence>
<keyword evidence="2" id="KW-1185">Reference proteome</keyword>
<dbReference type="EMBL" id="CP002868">
    <property type="protein sequence ID" value="AEJ19915.1"/>
    <property type="molecule type" value="Genomic_DNA"/>
</dbReference>
<gene>
    <name evidence="1" type="ordered locus">Spica_1773</name>
</gene>
<dbReference type="HOGENOM" id="CLU_939880_0_0_12"/>
<dbReference type="Proteomes" id="UP000000503">
    <property type="component" value="Chromosome"/>
</dbReference>
<reference evidence="2" key="1">
    <citation type="journal article" date="2013" name="Stand. Genomic Sci.">
        <title>Genome sequence of the thermophilic fresh-water bacterium Spirochaeta caldaria type strain (H1(T)), reclassification of Spirochaeta caldaria, Spirochaeta stenostrepta, and Spirochaeta zuelzerae in the genus Treponema as Treponema caldaria comb. nov., Treponema stenostrepta comb. nov., and Treponema zuelzerae comb. nov., and emendation of the genus Treponema.</title>
        <authorList>
            <person name="Abt B."/>
            <person name="Goker M."/>
            <person name="Scheuner C."/>
            <person name="Han C."/>
            <person name="Lu M."/>
            <person name="Misra M."/>
            <person name="Lapidus A."/>
            <person name="Nolan M."/>
            <person name="Lucas S."/>
            <person name="Hammon N."/>
            <person name="Deshpande S."/>
            <person name="Cheng J.F."/>
            <person name="Tapia R."/>
            <person name="Goodwin L.A."/>
            <person name="Pitluck S."/>
            <person name="Liolios K."/>
            <person name="Pagani I."/>
            <person name="Ivanova N."/>
            <person name="Mavromatis K."/>
            <person name="Mikhailova N."/>
            <person name="Huntemann M."/>
            <person name="Pati A."/>
            <person name="Chen A."/>
            <person name="Palaniappan K."/>
            <person name="Land M."/>
            <person name="Hauser L."/>
            <person name="Jeffries C.D."/>
            <person name="Rohde M."/>
            <person name="Spring S."/>
            <person name="Gronow S."/>
            <person name="Detter J.C."/>
            <person name="Bristow J."/>
            <person name="Eisen J.A."/>
            <person name="Markowitz V."/>
            <person name="Hugenholtz P."/>
            <person name="Kyrpides N.C."/>
            <person name="Woyke T."/>
            <person name="Klenk H.P."/>
        </authorList>
    </citation>
    <scope>NUCLEOTIDE SEQUENCE</scope>
    <source>
        <strain evidence="2">ATCC 51460 / DSM 7334 / H1</strain>
    </source>
</reference>
<name>F8F307_GRAC1</name>
<dbReference type="STRING" id="744872.Spica_1773"/>
<evidence type="ECO:0000313" key="2">
    <source>
        <dbReference type="Proteomes" id="UP000000503"/>
    </source>
</evidence>
<evidence type="ECO:0000313" key="1">
    <source>
        <dbReference type="EMBL" id="AEJ19915.1"/>
    </source>
</evidence>
<dbReference type="Pfam" id="PF12686">
    <property type="entry name" value="DUF3800"/>
    <property type="match status" value="1"/>
</dbReference>